<evidence type="ECO:0000313" key="2">
    <source>
        <dbReference type="EMBL" id="TWU11167.1"/>
    </source>
</evidence>
<dbReference type="OrthoDB" id="288749at2"/>
<sequence length="82" mass="9226">MGERQDTLFEPDFNRPIEVQAACQRLTSNADVILLRDANHRLGLTDGIAKGISDPRRPDRIRYAIDELIRDRVFAMAIGCSA</sequence>
<dbReference type="RefSeq" id="WP_146597488.1">
    <property type="nucleotide sequence ID" value="NZ_SJPT01000017.1"/>
</dbReference>
<dbReference type="Pfam" id="PF13701">
    <property type="entry name" value="DDE_Tnp_1_4"/>
    <property type="match status" value="1"/>
</dbReference>
<dbReference type="EMBL" id="SJPT01000017">
    <property type="protein sequence ID" value="TWU11167.1"/>
    <property type="molecule type" value="Genomic_DNA"/>
</dbReference>
<evidence type="ECO:0000259" key="1">
    <source>
        <dbReference type="Pfam" id="PF13701"/>
    </source>
</evidence>
<protein>
    <recommendedName>
        <fullName evidence="1">Transposase DDE domain-containing protein</fullName>
    </recommendedName>
</protein>
<proteinExistence type="predicted"/>
<comment type="caution">
    <text evidence="2">The sequence shown here is derived from an EMBL/GenBank/DDBJ whole genome shotgun (WGS) entry which is preliminary data.</text>
</comment>
<accession>A0A5C6BHK4</accession>
<organism evidence="2 3">
    <name type="scientific">Novipirellula galeiformis</name>
    <dbReference type="NCBI Taxonomy" id="2528004"/>
    <lineage>
        <taxon>Bacteria</taxon>
        <taxon>Pseudomonadati</taxon>
        <taxon>Planctomycetota</taxon>
        <taxon>Planctomycetia</taxon>
        <taxon>Pirellulales</taxon>
        <taxon>Pirellulaceae</taxon>
        <taxon>Novipirellula</taxon>
    </lineage>
</organism>
<reference evidence="2 3" key="1">
    <citation type="submission" date="2019-02" db="EMBL/GenBank/DDBJ databases">
        <title>Deep-cultivation of Planctomycetes and their phenomic and genomic characterization uncovers novel biology.</title>
        <authorList>
            <person name="Wiegand S."/>
            <person name="Jogler M."/>
            <person name="Boedeker C."/>
            <person name="Pinto D."/>
            <person name="Vollmers J."/>
            <person name="Rivas-Marin E."/>
            <person name="Kohn T."/>
            <person name="Peeters S.H."/>
            <person name="Heuer A."/>
            <person name="Rast P."/>
            <person name="Oberbeckmann S."/>
            <person name="Bunk B."/>
            <person name="Jeske O."/>
            <person name="Meyerdierks A."/>
            <person name="Storesund J.E."/>
            <person name="Kallscheuer N."/>
            <person name="Luecker S."/>
            <person name="Lage O.M."/>
            <person name="Pohl T."/>
            <person name="Merkel B.J."/>
            <person name="Hornburger P."/>
            <person name="Mueller R.-W."/>
            <person name="Bruemmer F."/>
            <person name="Labrenz M."/>
            <person name="Spormann A.M."/>
            <person name="Op Den Camp H."/>
            <person name="Overmann J."/>
            <person name="Amann R."/>
            <person name="Jetten M.S.M."/>
            <person name="Mascher T."/>
            <person name="Medema M.H."/>
            <person name="Devos D.P."/>
            <person name="Kaster A.-K."/>
            <person name="Ovreas L."/>
            <person name="Rohde M."/>
            <person name="Galperin M.Y."/>
            <person name="Jogler C."/>
        </authorList>
    </citation>
    <scope>NUCLEOTIDE SEQUENCE [LARGE SCALE GENOMIC DNA]</scope>
    <source>
        <strain evidence="2 3">Pla52o</strain>
    </source>
</reference>
<dbReference type="Proteomes" id="UP000316304">
    <property type="component" value="Unassembled WGS sequence"/>
</dbReference>
<keyword evidence="3" id="KW-1185">Reference proteome</keyword>
<evidence type="ECO:0000313" key="3">
    <source>
        <dbReference type="Proteomes" id="UP000316304"/>
    </source>
</evidence>
<dbReference type="InterPro" id="IPR025668">
    <property type="entry name" value="Tnp_DDE_dom"/>
</dbReference>
<name>A0A5C6BHK4_9BACT</name>
<dbReference type="AlphaFoldDB" id="A0A5C6BHK4"/>
<feature type="domain" description="Transposase DDE" evidence="1">
    <location>
        <begin position="9"/>
        <end position="80"/>
    </location>
</feature>
<gene>
    <name evidence="2" type="ORF">Pla52o_56050</name>
</gene>